<reference evidence="2" key="1">
    <citation type="journal article" date="2023" name="Mol. Phylogenet. Evol.">
        <title>Genome-scale phylogeny and comparative genomics of the fungal order Sordariales.</title>
        <authorList>
            <person name="Hensen N."/>
            <person name="Bonometti L."/>
            <person name="Westerberg I."/>
            <person name="Brannstrom I.O."/>
            <person name="Guillou S."/>
            <person name="Cros-Aarteil S."/>
            <person name="Calhoun S."/>
            <person name="Haridas S."/>
            <person name="Kuo A."/>
            <person name="Mondo S."/>
            <person name="Pangilinan J."/>
            <person name="Riley R."/>
            <person name="LaButti K."/>
            <person name="Andreopoulos B."/>
            <person name="Lipzen A."/>
            <person name="Chen C."/>
            <person name="Yan M."/>
            <person name="Daum C."/>
            <person name="Ng V."/>
            <person name="Clum A."/>
            <person name="Steindorff A."/>
            <person name="Ohm R.A."/>
            <person name="Martin F."/>
            <person name="Silar P."/>
            <person name="Natvig D.O."/>
            <person name="Lalanne C."/>
            <person name="Gautier V."/>
            <person name="Ament-Velasquez S.L."/>
            <person name="Kruys A."/>
            <person name="Hutchinson M.I."/>
            <person name="Powell A.J."/>
            <person name="Barry K."/>
            <person name="Miller A.N."/>
            <person name="Grigoriev I.V."/>
            <person name="Debuchy R."/>
            <person name="Gladieux P."/>
            <person name="Hiltunen Thoren M."/>
            <person name="Johannesson H."/>
        </authorList>
    </citation>
    <scope>NUCLEOTIDE SEQUENCE</scope>
    <source>
        <strain evidence="2">CBS 508.74</strain>
    </source>
</reference>
<gene>
    <name evidence="2" type="ORF">N656DRAFT_394374</name>
</gene>
<evidence type="ECO:0000256" key="1">
    <source>
        <dbReference type="SAM" id="MobiDB-lite"/>
    </source>
</evidence>
<comment type="caution">
    <text evidence="2">The sequence shown here is derived from an EMBL/GenBank/DDBJ whole genome shotgun (WGS) entry which is preliminary data.</text>
</comment>
<protein>
    <submittedName>
        <fullName evidence="2">Uncharacterized protein</fullName>
    </submittedName>
</protein>
<proteinExistence type="predicted"/>
<evidence type="ECO:0000313" key="3">
    <source>
        <dbReference type="Proteomes" id="UP001302812"/>
    </source>
</evidence>
<reference evidence="2" key="2">
    <citation type="submission" date="2023-05" db="EMBL/GenBank/DDBJ databases">
        <authorList>
            <consortium name="Lawrence Berkeley National Laboratory"/>
            <person name="Steindorff A."/>
            <person name="Hensen N."/>
            <person name="Bonometti L."/>
            <person name="Westerberg I."/>
            <person name="Brannstrom I.O."/>
            <person name="Guillou S."/>
            <person name="Cros-Aarteil S."/>
            <person name="Calhoun S."/>
            <person name="Haridas S."/>
            <person name="Kuo A."/>
            <person name="Mondo S."/>
            <person name="Pangilinan J."/>
            <person name="Riley R."/>
            <person name="Labutti K."/>
            <person name="Andreopoulos B."/>
            <person name="Lipzen A."/>
            <person name="Chen C."/>
            <person name="Yanf M."/>
            <person name="Daum C."/>
            <person name="Ng V."/>
            <person name="Clum A."/>
            <person name="Ohm R."/>
            <person name="Martin F."/>
            <person name="Silar P."/>
            <person name="Natvig D."/>
            <person name="Lalanne C."/>
            <person name="Gautier V."/>
            <person name="Ament-Velasquez S.L."/>
            <person name="Kruys A."/>
            <person name="Hutchinson M.I."/>
            <person name="Powell A.J."/>
            <person name="Barry K."/>
            <person name="Miller A.N."/>
            <person name="Grigoriev I.V."/>
            <person name="Debuchy R."/>
            <person name="Gladieux P."/>
            <person name="Thoren M.H."/>
            <person name="Johannesson H."/>
        </authorList>
    </citation>
    <scope>NUCLEOTIDE SEQUENCE</scope>
    <source>
        <strain evidence="2">CBS 508.74</strain>
    </source>
</reference>
<name>A0AAN6TJT6_9PEZI</name>
<keyword evidence="3" id="KW-1185">Reference proteome</keyword>
<dbReference type="EMBL" id="MU853334">
    <property type="protein sequence ID" value="KAK4115714.1"/>
    <property type="molecule type" value="Genomic_DNA"/>
</dbReference>
<feature type="compositionally biased region" description="Basic and acidic residues" evidence="1">
    <location>
        <begin position="140"/>
        <end position="155"/>
    </location>
</feature>
<dbReference type="Proteomes" id="UP001302812">
    <property type="component" value="Unassembled WGS sequence"/>
</dbReference>
<dbReference type="GeneID" id="89933632"/>
<evidence type="ECO:0000313" key="2">
    <source>
        <dbReference type="EMBL" id="KAK4115714.1"/>
    </source>
</evidence>
<accession>A0AAN6TJT6</accession>
<organism evidence="2 3">
    <name type="scientific">Canariomyces notabilis</name>
    <dbReference type="NCBI Taxonomy" id="2074819"/>
    <lineage>
        <taxon>Eukaryota</taxon>
        <taxon>Fungi</taxon>
        <taxon>Dikarya</taxon>
        <taxon>Ascomycota</taxon>
        <taxon>Pezizomycotina</taxon>
        <taxon>Sordariomycetes</taxon>
        <taxon>Sordariomycetidae</taxon>
        <taxon>Sordariales</taxon>
        <taxon>Chaetomiaceae</taxon>
        <taxon>Canariomyces</taxon>
    </lineage>
</organism>
<dbReference type="RefSeq" id="XP_064673284.1">
    <property type="nucleotide sequence ID" value="XM_064809508.1"/>
</dbReference>
<dbReference type="AlphaFoldDB" id="A0AAN6TJT6"/>
<feature type="compositionally biased region" description="Basic and acidic residues" evidence="1">
    <location>
        <begin position="177"/>
        <end position="194"/>
    </location>
</feature>
<feature type="compositionally biased region" description="Low complexity" evidence="1">
    <location>
        <begin position="89"/>
        <end position="100"/>
    </location>
</feature>
<sequence length="194" mass="21483">MRRSSRSRCPSRPCLLHCSKPCPHPLSESHNSPRPRPISHLRACPSFPLLCTLRSIHPPRLPIRVTTRVTVRPVLPLVFLVILSRTPRTPRTAPFTSTRTLIGATPGSPSAPQPAQLPGKEPEEKAQRPGKTVSSGPEQSAKRSPEREKSVRAERGANVQPEDDPRGDKPDEEEERGEQREAKGESQEKDDPAE</sequence>
<feature type="region of interest" description="Disordered" evidence="1">
    <location>
        <begin position="89"/>
        <end position="194"/>
    </location>
</feature>